<dbReference type="AlphaFoldDB" id="A0A317T716"/>
<dbReference type="Pfam" id="PF00881">
    <property type="entry name" value="Nitroreductase"/>
    <property type="match status" value="1"/>
</dbReference>
<organism evidence="2 3">
    <name type="scientific">Prosthecochloris marina</name>
    <dbReference type="NCBI Taxonomy" id="2017681"/>
    <lineage>
        <taxon>Bacteria</taxon>
        <taxon>Pseudomonadati</taxon>
        <taxon>Chlorobiota</taxon>
        <taxon>Chlorobiia</taxon>
        <taxon>Chlorobiales</taxon>
        <taxon>Chlorobiaceae</taxon>
        <taxon>Prosthecochloris</taxon>
    </lineage>
</organism>
<dbReference type="InterPro" id="IPR052544">
    <property type="entry name" value="Bacteriocin_Proc_Enz"/>
</dbReference>
<protein>
    <submittedName>
        <fullName evidence="2">Thioester oxidase</fullName>
    </submittedName>
</protein>
<dbReference type="Gene3D" id="3.40.109.10">
    <property type="entry name" value="NADH Oxidase"/>
    <property type="match status" value="1"/>
</dbReference>
<dbReference type="CDD" id="cd02142">
    <property type="entry name" value="McbC_SagB-like_oxidoreductase"/>
    <property type="match status" value="1"/>
</dbReference>
<dbReference type="Proteomes" id="UP000246278">
    <property type="component" value="Unassembled WGS sequence"/>
</dbReference>
<dbReference type="SUPFAM" id="SSF55469">
    <property type="entry name" value="FMN-dependent nitroreductase-like"/>
    <property type="match status" value="1"/>
</dbReference>
<proteinExistence type="predicted"/>
<sequence>MQAGRKPHEKLEDYRYFLKDSIRQEINFTQTAQSRRLPAPPLQKPCHGDTVRIDLPEGLRSLRYCCRVPVGEAIMERESVRFYSDEALTLEELSALLWATQGVRHVLSEECALRTVPSAGARHSFETYIAVSHVEELPAGLYRYLPFDHQLLQLFLDEKIDDKASWACMAQRFVAGAAVTFFWTTIPARMEWRYDLATHKVIALDAGHVCQNLYLACTALGAGTCAIAAYDQAECDRLLGVDGEEEFTVYIAPVGKL</sequence>
<evidence type="ECO:0000313" key="2">
    <source>
        <dbReference type="EMBL" id="PWW81281.1"/>
    </source>
</evidence>
<evidence type="ECO:0000313" key="3">
    <source>
        <dbReference type="Proteomes" id="UP000246278"/>
    </source>
</evidence>
<accession>A0A317T716</accession>
<gene>
    <name evidence="2" type="ORF">CR164_11105</name>
</gene>
<dbReference type="EMBL" id="PDNZ01000008">
    <property type="protein sequence ID" value="PWW81281.1"/>
    <property type="molecule type" value="Genomic_DNA"/>
</dbReference>
<dbReference type="PANTHER" id="PTHR43745">
    <property type="entry name" value="NITROREDUCTASE MJ1384-RELATED"/>
    <property type="match status" value="1"/>
</dbReference>
<dbReference type="InterPro" id="IPR029479">
    <property type="entry name" value="Nitroreductase"/>
</dbReference>
<dbReference type="InterPro" id="IPR000415">
    <property type="entry name" value="Nitroreductase-like"/>
</dbReference>
<name>A0A317T716_9CHLB</name>
<keyword evidence="3" id="KW-1185">Reference proteome</keyword>
<dbReference type="PANTHER" id="PTHR43745:SF2">
    <property type="entry name" value="NITROREDUCTASE MJ1384-RELATED"/>
    <property type="match status" value="1"/>
</dbReference>
<dbReference type="GO" id="GO:0016491">
    <property type="term" value="F:oxidoreductase activity"/>
    <property type="evidence" value="ECO:0007669"/>
    <property type="project" value="InterPro"/>
</dbReference>
<feature type="domain" description="Nitroreductase" evidence="1">
    <location>
        <begin position="74"/>
        <end position="256"/>
    </location>
</feature>
<dbReference type="NCBIfam" id="TIGR03605">
    <property type="entry name" value="antibiot_sagB"/>
    <property type="match status" value="1"/>
</dbReference>
<dbReference type="OrthoDB" id="9802775at2"/>
<reference evidence="3" key="1">
    <citation type="submission" date="2017-10" db="EMBL/GenBank/DDBJ databases">
        <authorList>
            <person name="Gaisin V.A."/>
            <person name="Rysina M.S."/>
            <person name="Grouzdev D.S."/>
        </authorList>
    </citation>
    <scope>NUCLEOTIDE SEQUENCE [LARGE SCALE GENOMIC DNA]</scope>
    <source>
        <strain evidence="3">V1</strain>
    </source>
</reference>
<dbReference type="InterPro" id="IPR020051">
    <property type="entry name" value="SagB-type_dehydrogenase"/>
</dbReference>
<comment type="caution">
    <text evidence="2">The sequence shown here is derived from an EMBL/GenBank/DDBJ whole genome shotgun (WGS) entry which is preliminary data.</text>
</comment>
<dbReference type="RefSeq" id="WP_110024069.1">
    <property type="nucleotide sequence ID" value="NZ_PDNZ01000008.1"/>
</dbReference>
<evidence type="ECO:0000259" key="1">
    <source>
        <dbReference type="Pfam" id="PF00881"/>
    </source>
</evidence>